<feature type="region of interest" description="Disordered" evidence="7">
    <location>
        <begin position="130"/>
        <end position="151"/>
    </location>
</feature>
<evidence type="ECO:0000256" key="3">
    <source>
        <dbReference type="ARBA" id="ARBA00023125"/>
    </source>
</evidence>
<dbReference type="AlphaFoldDB" id="A0A7S3GJ13"/>
<evidence type="ECO:0000256" key="2">
    <source>
        <dbReference type="ARBA" id="ARBA00023015"/>
    </source>
</evidence>
<protein>
    <recommendedName>
        <fullName evidence="8">HSF-type DNA-binding domain-containing protein</fullName>
    </recommendedName>
</protein>
<keyword evidence="2" id="KW-0805">Transcription regulation</keyword>
<feature type="compositionally biased region" description="Basic and acidic residues" evidence="7">
    <location>
        <begin position="270"/>
        <end position="279"/>
    </location>
</feature>
<dbReference type="GO" id="GO:0003700">
    <property type="term" value="F:DNA-binding transcription factor activity"/>
    <property type="evidence" value="ECO:0007669"/>
    <property type="project" value="InterPro"/>
</dbReference>
<dbReference type="EMBL" id="HBIB01046122">
    <property type="protein sequence ID" value="CAE0267961.1"/>
    <property type="molecule type" value="Transcribed_RNA"/>
</dbReference>
<dbReference type="InterPro" id="IPR036390">
    <property type="entry name" value="WH_DNA-bd_sf"/>
</dbReference>
<feature type="compositionally biased region" description="Polar residues" evidence="7">
    <location>
        <begin position="198"/>
        <end position="222"/>
    </location>
</feature>
<dbReference type="InterPro" id="IPR036388">
    <property type="entry name" value="WH-like_DNA-bd_sf"/>
</dbReference>
<dbReference type="Pfam" id="PF00447">
    <property type="entry name" value="HSF_DNA-bind"/>
    <property type="match status" value="1"/>
</dbReference>
<dbReference type="SMART" id="SM00415">
    <property type="entry name" value="HSF"/>
    <property type="match status" value="1"/>
</dbReference>
<keyword evidence="5" id="KW-0539">Nucleus</keyword>
<feature type="compositionally biased region" description="Basic and acidic residues" evidence="7">
    <location>
        <begin position="42"/>
        <end position="53"/>
    </location>
</feature>
<accession>A0A7S3GJ13</accession>
<comment type="similarity">
    <text evidence="6">Belongs to the HSF family.</text>
</comment>
<feature type="compositionally biased region" description="Low complexity" evidence="7">
    <location>
        <begin position="223"/>
        <end position="234"/>
    </location>
</feature>
<organism evidence="10">
    <name type="scientific">Palpitomonas bilix</name>
    <dbReference type="NCBI Taxonomy" id="652834"/>
    <lineage>
        <taxon>Eukaryota</taxon>
        <taxon>Eukaryota incertae sedis</taxon>
    </lineage>
</organism>
<evidence type="ECO:0000256" key="6">
    <source>
        <dbReference type="RuleBase" id="RU004020"/>
    </source>
</evidence>
<dbReference type="Gene3D" id="1.10.10.10">
    <property type="entry name" value="Winged helix-like DNA-binding domain superfamily/Winged helix DNA-binding domain"/>
    <property type="match status" value="1"/>
</dbReference>
<feature type="region of interest" description="Disordered" evidence="7">
    <location>
        <begin position="1"/>
        <end position="83"/>
    </location>
</feature>
<feature type="region of interest" description="Disordered" evidence="7">
    <location>
        <begin position="167"/>
        <end position="279"/>
    </location>
</feature>
<name>A0A7S3GJ13_9EUKA</name>
<evidence type="ECO:0000313" key="9">
    <source>
        <dbReference type="EMBL" id="CAE0267961.1"/>
    </source>
</evidence>
<evidence type="ECO:0000256" key="7">
    <source>
        <dbReference type="SAM" id="MobiDB-lite"/>
    </source>
</evidence>
<dbReference type="PANTHER" id="PTHR10015:SF427">
    <property type="entry name" value="HEAT SHOCK FACTOR PROTEIN"/>
    <property type="match status" value="1"/>
</dbReference>
<dbReference type="SUPFAM" id="SSF46785">
    <property type="entry name" value="Winged helix' DNA-binding domain"/>
    <property type="match status" value="1"/>
</dbReference>
<feature type="domain" description="HSF-type DNA-binding" evidence="8">
    <location>
        <begin position="282"/>
        <end position="375"/>
    </location>
</feature>
<comment type="subcellular location">
    <subcellularLocation>
        <location evidence="1">Nucleus</location>
    </subcellularLocation>
</comment>
<evidence type="ECO:0000313" key="10">
    <source>
        <dbReference type="EMBL" id="CAE0267962.1"/>
    </source>
</evidence>
<feature type="compositionally biased region" description="Basic and acidic residues" evidence="7">
    <location>
        <begin position="235"/>
        <end position="244"/>
    </location>
</feature>
<proteinExistence type="inferred from homology"/>
<dbReference type="GO" id="GO:0005634">
    <property type="term" value="C:nucleus"/>
    <property type="evidence" value="ECO:0007669"/>
    <property type="project" value="UniProtKB-SubCell"/>
</dbReference>
<evidence type="ECO:0000256" key="1">
    <source>
        <dbReference type="ARBA" id="ARBA00004123"/>
    </source>
</evidence>
<keyword evidence="3" id="KW-0238">DNA-binding</keyword>
<dbReference type="GO" id="GO:0043565">
    <property type="term" value="F:sequence-specific DNA binding"/>
    <property type="evidence" value="ECO:0007669"/>
    <property type="project" value="InterPro"/>
</dbReference>
<reference evidence="10" key="1">
    <citation type="submission" date="2021-01" db="EMBL/GenBank/DDBJ databases">
        <authorList>
            <person name="Corre E."/>
            <person name="Pelletier E."/>
            <person name="Niang G."/>
            <person name="Scheremetjew M."/>
            <person name="Finn R."/>
            <person name="Kale V."/>
            <person name="Holt S."/>
            <person name="Cochrane G."/>
            <person name="Meng A."/>
            <person name="Brown T."/>
            <person name="Cohen L."/>
        </authorList>
    </citation>
    <scope>NUCLEOTIDE SEQUENCE</scope>
    <source>
        <strain evidence="10">NIES-2562</strain>
    </source>
</reference>
<dbReference type="EMBL" id="HBIB01046123">
    <property type="protein sequence ID" value="CAE0267962.1"/>
    <property type="molecule type" value="Transcribed_RNA"/>
</dbReference>
<dbReference type="FunFam" id="1.10.10.10:FF:000027">
    <property type="entry name" value="Heat shock transcription factor 1"/>
    <property type="match status" value="1"/>
</dbReference>
<sequence length="450" mass="47582">MSGHGRKRTLKESGIGDSGSGTDGPDRQRRETESNTGTPSVEKVDKQSGRQDVESVPPPARFLPVAGQQVPSKDGGGGIPGNLNFLQSALLQRLQNSVVPSPSSHIGAPRIFGGRDGGLSGLVGMPEGLARSSSFPPAPGMPASSGALPFGTLSRVAPVSAIPTESASVFQPSSAGGEGSGEQNGSGSSSRIEGKSDAASSTLNGKTGELASSNGNNGSRDTSSAGNNGSSDGGSNERQRRSGGESEESSDGVPTPNGAPAVAVPPSMSEMDKASDSLKEKKVPPFLSSLWTILEESEGANCIKWTRDGEAFVITSPTELSKTILPKHFKHSNFQSFIRQLNVYGFRKSSHDAYEFKHSNFLKGRPELLHQISRMGATTRRESTATAVRRMEHNARAIEELQAATDHCFATVELLRQEMRQRDVTLLALMNEIQSRNQQLASLQVCVDLQ</sequence>
<dbReference type="InterPro" id="IPR000232">
    <property type="entry name" value="HSF_DNA-bd"/>
</dbReference>
<feature type="compositionally biased region" description="Basic and acidic residues" evidence="7">
    <location>
        <begin position="24"/>
        <end position="33"/>
    </location>
</feature>
<dbReference type="PRINTS" id="PR00056">
    <property type="entry name" value="HSFDOMAIN"/>
</dbReference>
<keyword evidence="4" id="KW-0804">Transcription</keyword>
<dbReference type="PANTHER" id="PTHR10015">
    <property type="entry name" value="HEAT SHOCK TRANSCRIPTION FACTOR"/>
    <property type="match status" value="1"/>
</dbReference>
<evidence type="ECO:0000256" key="4">
    <source>
        <dbReference type="ARBA" id="ARBA00023163"/>
    </source>
</evidence>
<evidence type="ECO:0000256" key="5">
    <source>
        <dbReference type="ARBA" id="ARBA00023242"/>
    </source>
</evidence>
<evidence type="ECO:0000259" key="8">
    <source>
        <dbReference type="SMART" id="SM00415"/>
    </source>
</evidence>
<gene>
    <name evidence="9" type="ORF">PBIL07802_LOCUS30307</name>
    <name evidence="10" type="ORF">PBIL07802_LOCUS30308</name>
</gene>